<evidence type="ECO:0000313" key="2">
    <source>
        <dbReference type="Proteomes" id="UP001062846"/>
    </source>
</evidence>
<comment type="caution">
    <text evidence="1">The sequence shown here is derived from an EMBL/GenBank/DDBJ whole genome shotgun (WGS) entry which is preliminary data.</text>
</comment>
<organism evidence="1 2">
    <name type="scientific">Rhododendron molle</name>
    <name type="common">Chinese azalea</name>
    <name type="synonym">Azalea mollis</name>
    <dbReference type="NCBI Taxonomy" id="49168"/>
    <lineage>
        <taxon>Eukaryota</taxon>
        <taxon>Viridiplantae</taxon>
        <taxon>Streptophyta</taxon>
        <taxon>Embryophyta</taxon>
        <taxon>Tracheophyta</taxon>
        <taxon>Spermatophyta</taxon>
        <taxon>Magnoliopsida</taxon>
        <taxon>eudicotyledons</taxon>
        <taxon>Gunneridae</taxon>
        <taxon>Pentapetalae</taxon>
        <taxon>asterids</taxon>
        <taxon>Ericales</taxon>
        <taxon>Ericaceae</taxon>
        <taxon>Ericoideae</taxon>
        <taxon>Rhodoreae</taxon>
        <taxon>Rhododendron</taxon>
    </lineage>
</organism>
<accession>A0ACC0LM73</accession>
<dbReference type="Proteomes" id="UP001062846">
    <property type="component" value="Chromosome 11"/>
</dbReference>
<protein>
    <submittedName>
        <fullName evidence="1">Uncharacterized protein</fullName>
    </submittedName>
</protein>
<dbReference type="EMBL" id="CM046398">
    <property type="protein sequence ID" value="KAI8529826.1"/>
    <property type="molecule type" value="Genomic_DNA"/>
</dbReference>
<sequence>MLNLLIGSKTNRSDANQWESCAGLERRLQIYHFNEDTKMWISEESDKNYGNIIEVGVEHAEAGVTSITQEELSIKSRKAKIRIR</sequence>
<proteinExistence type="predicted"/>
<name>A0ACC0LM73_RHOML</name>
<keyword evidence="2" id="KW-1185">Reference proteome</keyword>
<evidence type="ECO:0000313" key="1">
    <source>
        <dbReference type="EMBL" id="KAI8529826.1"/>
    </source>
</evidence>
<reference evidence="1" key="1">
    <citation type="submission" date="2022-02" db="EMBL/GenBank/DDBJ databases">
        <title>Plant Genome Project.</title>
        <authorList>
            <person name="Zhang R.-G."/>
        </authorList>
    </citation>
    <scope>NUCLEOTIDE SEQUENCE</scope>
    <source>
        <strain evidence="1">AT1</strain>
    </source>
</reference>
<gene>
    <name evidence="1" type="ORF">RHMOL_Rhmol11G0004300</name>
</gene>